<dbReference type="Gene3D" id="1.10.530.40">
    <property type="match status" value="1"/>
</dbReference>
<dbReference type="EMBL" id="KN832890">
    <property type="protein sequence ID" value="KIM94377.1"/>
    <property type="molecule type" value="Genomic_DNA"/>
</dbReference>
<evidence type="ECO:0000256" key="6">
    <source>
        <dbReference type="ARBA" id="ARBA00023295"/>
    </source>
</evidence>
<evidence type="ECO:0000256" key="4">
    <source>
        <dbReference type="ARBA" id="ARBA00022801"/>
    </source>
</evidence>
<comment type="catalytic activity">
    <reaction evidence="1">
        <text>Hydrolysis of (1-&gt;4)-beta-linkages between N-acetylmuramic acid and N-acetyl-D-glucosamine residues in a peptidoglycan and between N-acetyl-D-glucosamine residues in chitodextrins.</text>
        <dbReference type="EC" id="3.2.1.17"/>
    </reaction>
</comment>
<dbReference type="InterPro" id="IPR023346">
    <property type="entry name" value="Lysozyme-like_dom_sf"/>
</dbReference>
<dbReference type="PANTHER" id="PTHR38107:SF3">
    <property type="entry name" value="LYSOZYME RRRD-RELATED"/>
    <property type="match status" value="1"/>
</dbReference>
<dbReference type="HAMAP" id="MF_04110">
    <property type="entry name" value="ENDOLYSIN_T4"/>
    <property type="match status" value="1"/>
</dbReference>
<evidence type="ECO:0000256" key="2">
    <source>
        <dbReference type="ARBA" id="ARBA00022529"/>
    </source>
</evidence>
<evidence type="ECO:0000256" key="7">
    <source>
        <dbReference type="SAM" id="SignalP"/>
    </source>
</evidence>
<evidence type="ECO:0000313" key="9">
    <source>
        <dbReference type="Proteomes" id="UP000054321"/>
    </source>
</evidence>
<feature type="chain" id="PRO_5002173421" evidence="7">
    <location>
        <begin position="20"/>
        <end position="322"/>
    </location>
</feature>
<keyword evidence="6" id="KW-0326">Glycosidase</keyword>
<protein>
    <submittedName>
        <fullName evidence="8">Glycoside hydrolase family 24 protein</fullName>
    </submittedName>
</protein>
<keyword evidence="3" id="KW-0081">Bacteriolytic enzyme</keyword>
<name>A0A0C3CXG8_OIDMZ</name>
<keyword evidence="2" id="KW-0929">Antimicrobial</keyword>
<dbReference type="GO" id="GO:0031640">
    <property type="term" value="P:killing of cells of another organism"/>
    <property type="evidence" value="ECO:0007669"/>
    <property type="project" value="UniProtKB-KW"/>
</dbReference>
<keyword evidence="9" id="KW-1185">Reference proteome</keyword>
<evidence type="ECO:0000256" key="1">
    <source>
        <dbReference type="ARBA" id="ARBA00000632"/>
    </source>
</evidence>
<dbReference type="AlphaFoldDB" id="A0A0C3CXG8"/>
<dbReference type="InterPro" id="IPR051018">
    <property type="entry name" value="Bacteriophage_GH24"/>
</dbReference>
<proteinExistence type="inferred from homology"/>
<dbReference type="GO" id="GO:0009253">
    <property type="term" value="P:peptidoglycan catabolic process"/>
    <property type="evidence" value="ECO:0007669"/>
    <property type="project" value="InterPro"/>
</dbReference>
<dbReference type="Pfam" id="PF00959">
    <property type="entry name" value="Phage_lysozyme"/>
    <property type="match status" value="1"/>
</dbReference>
<dbReference type="InterPro" id="IPR023347">
    <property type="entry name" value="Lysozyme_dom_sf"/>
</dbReference>
<gene>
    <name evidence="8" type="ORF">OIDMADRAFT_34939</name>
</gene>
<keyword evidence="7" id="KW-0732">Signal</keyword>
<dbReference type="InterPro" id="IPR034690">
    <property type="entry name" value="Endolysin_T4_type"/>
</dbReference>
<evidence type="ECO:0000256" key="3">
    <source>
        <dbReference type="ARBA" id="ARBA00022638"/>
    </source>
</evidence>
<reference evidence="8 9" key="1">
    <citation type="submission" date="2014-04" db="EMBL/GenBank/DDBJ databases">
        <authorList>
            <consortium name="DOE Joint Genome Institute"/>
            <person name="Kuo A."/>
            <person name="Martino E."/>
            <person name="Perotto S."/>
            <person name="Kohler A."/>
            <person name="Nagy L.G."/>
            <person name="Floudas D."/>
            <person name="Copeland A."/>
            <person name="Barry K.W."/>
            <person name="Cichocki N."/>
            <person name="Veneault-Fourrey C."/>
            <person name="LaButti K."/>
            <person name="Lindquist E.A."/>
            <person name="Lipzen A."/>
            <person name="Lundell T."/>
            <person name="Morin E."/>
            <person name="Murat C."/>
            <person name="Sun H."/>
            <person name="Tunlid A."/>
            <person name="Henrissat B."/>
            <person name="Grigoriev I.V."/>
            <person name="Hibbett D.S."/>
            <person name="Martin F."/>
            <person name="Nordberg H.P."/>
            <person name="Cantor M.N."/>
            <person name="Hua S.X."/>
        </authorList>
    </citation>
    <scope>NUCLEOTIDE SEQUENCE [LARGE SCALE GENOMIC DNA]</scope>
    <source>
        <strain evidence="8 9">Zn</strain>
    </source>
</reference>
<dbReference type="InterPro" id="IPR002196">
    <property type="entry name" value="Glyco_hydro_24"/>
</dbReference>
<dbReference type="Proteomes" id="UP000054321">
    <property type="component" value="Unassembled WGS sequence"/>
</dbReference>
<dbReference type="GO" id="GO:0003796">
    <property type="term" value="F:lysozyme activity"/>
    <property type="evidence" value="ECO:0007669"/>
    <property type="project" value="UniProtKB-EC"/>
</dbReference>
<dbReference type="GO" id="GO:0016998">
    <property type="term" value="P:cell wall macromolecule catabolic process"/>
    <property type="evidence" value="ECO:0007669"/>
    <property type="project" value="InterPro"/>
</dbReference>
<dbReference type="STRING" id="913774.A0A0C3CXG8"/>
<keyword evidence="4 8" id="KW-0378">Hydrolase</keyword>
<evidence type="ECO:0000256" key="5">
    <source>
        <dbReference type="ARBA" id="ARBA00023200"/>
    </source>
</evidence>
<dbReference type="InParanoid" id="A0A0C3CXG8"/>
<organism evidence="8 9">
    <name type="scientific">Oidiodendron maius (strain Zn)</name>
    <dbReference type="NCBI Taxonomy" id="913774"/>
    <lineage>
        <taxon>Eukaryota</taxon>
        <taxon>Fungi</taxon>
        <taxon>Dikarya</taxon>
        <taxon>Ascomycota</taxon>
        <taxon>Pezizomycotina</taxon>
        <taxon>Leotiomycetes</taxon>
        <taxon>Leotiomycetes incertae sedis</taxon>
        <taxon>Myxotrichaceae</taxon>
        <taxon>Oidiodendron</taxon>
    </lineage>
</organism>
<feature type="signal peptide" evidence="7">
    <location>
        <begin position="1"/>
        <end position="19"/>
    </location>
</feature>
<dbReference type="InterPro" id="IPR033907">
    <property type="entry name" value="Endolysin_autolysin"/>
</dbReference>
<keyword evidence="5" id="KW-1035">Host cytoplasm</keyword>
<dbReference type="PANTHER" id="PTHR38107">
    <property type="match status" value="1"/>
</dbReference>
<dbReference type="SUPFAM" id="SSF53955">
    <property type="entry name" value="Lysozyme-like"/>
    <property type="match status" value="1"/>
</dbReference>
<dbReference type="OrthoDB" id="5358886at2759"/>
<dbReference type="HOGENOM" id="CLU_091454_1_0_1"/>
<sequence>MRSSSTSATAALLLTRVLAVFPHLPVIKPRQDNSICTIGTGQNGECMSTSSCADSGGISTVGFCTGATDTQCCTYGECSASGVSGLCQPTSSCDGGSTTAGLCPGASNIECCTYGLCTVSGVSGVCQLKLLCSGVTTAGYCPGPNNIECCTGSGPTPCIPGVNQATLNLTETSEGWSPTPYPDPDGNPTIGYGHECQTATCSEIPYAIPLSYADGQLLLQSDLTIAETCITNDISDSVTLNPNQYGALVDWAFNVGCGNAGSSTLVRELNEGEDPETVVSTELPKWVYGSGPDPLPGLVIRRNAEVQLFNTSTTGVSHPPSC</sequence>
<evidence type="ECO:0000313" key="8">
    <source>
        <dbReference type="EMBL" id="KIM94377.1"/>
    </source>
</evidence>
<accession>A0A0C3CXG8</accession>
<dbReference type="CDD" id="cd00737">
    <property type="entry name" value="lyz_endolysin_autolysin"/>
    <property type="match status" value="1"/>
</dbReference>
<dbReference type="GO" id="GO:0042742">
    <property type="term" value="P:defense response to bacterium"/>
    <property type="evidence" value="ECO:0007669"/>
    <property type="project" value="UniProtKB-KW"/>
</dbReference>
<reference evidence="9" key="2">
    <citation type="submission" date="2015-01" db="EMBL/GenBank/DDBJ databases">
        <title>Evolutionary Origins and Diversification of the Mycorrhizal Mutualists.</title>
        <authorList>
            <consortium name="DOE Joint Genome Institute"/>
            <consortium name="Mycorrhizal Genomics Consortium"/>
            <person name="Kohler A."/>
            <person name="Kuo A."/>
            <person name="Nagy L.G."/>
            <person name="Floudas D."/>
            <person name="Copeland A."/>
            <person name="Barry K.W."/>
            <person name="Cichocki N."/>
            <person name="Veneault-Fourrey C."/>
            <person name="LaButti K."/>
            <person name="Lindquist E.A."/>
            <person name="Lipzen A."/>
            <person name="Lundell T."/>
            <person name="Morin E."/>
            <person name="Murat C."/>
            <person name="Riley R."/>
            <person name="Ohm R."/>
            <person name="Sun H."/>
            <person name="Tunlid A."/>
            <person name="Henrissat B."/>
            <person name="Grigoriev I.V."/>
            <person name="Hibbett D.S."/>
            <person name="Martin F."/>
        </authorList>
    </citation>
    <scope>NUCLEOTIDE SEQUENCE [LARGE SCALE GENOMIC DNA]</scope>
    <source>
        <strain evidence="9">Zn</strain>
    </source>
</reference>